<dbReference type="PANTHER" id="PTHR46825">
    <property type="entry name" value="D-ALANYL-D-ALANINE-CARBOXYPEPTIDASE/ENDOPEPTIDASE AMPH"/>
    <property type="match status" value="1"/>
</dbReference>
<dbReference type="EMBL" id="JAAIFS010000006">
    <property type="protein sequence ID" value="NEV90299.1"/>
    <property type="molecule type" value="Genomic_DNA"/>
</dbReference>
<sequence length="410" mass="42828">MSDRLSASATASVPSEPRKRRGRVLSVVAALAVLGGGLAATGSLAYGAPGHAGHRDAVREGAKDLVREDGFPAALVADQGRDGRVRDYTAGTGDLETGASVPVDGQVRAGSNTKALTAAVVLQLVGEGKVKLDEPIEAYLPGLVRGDGIDGGRITVRDLLQHTSGLPDYVQALGLDPFEVRDTYYNPRDLIDLALSQKAAFEPGAKWQYSNTNYVLAGLLVEKVTGRPFGEEITDRIVRPLGLKHTYWPGVGERGIRGAHPKGYAAATPGAPLEDITRLDPSQAWAAGQLVTTPRDLNRFFTALLGGEVLEAAELKEMQTTVPVTEGAPAPGTGYGLGLFRTPLSCGVELWGHGGSIHGYETYGGATRDGRAATVATTALSSSVATDPAGMTAAHQHVFDLVDTAVCTGR</sequence>
<proteinExistence type="predicted"/>
<dbReference type="InterPro" id="IPR012338">
    <property type="entry name" value="Beta-lactam/transpept-like"/>
</dbReference>
<dbReference type="AlphaFoldDB" id="A0A6B3QQC9"/>
<dbReference type="Gene3D" id="3.40.710.10">
    <property type="entry name" value="DD-peptidase/beta-lactamase superfamily"/>
    <property type="match status" value="1"/>
</dbReference>
<evidence type="ECO:0000259" key="1">
    <source>
        <dbReference type="Pfam" id="PF00144"/>
    </source>
</evidence>
<dbReference type="InterPro" id="IPR050491">
    <property type="entry name" value="AmpC-like"/>
</dbReference>
<gene>
    <name evidence="2" type="ORF">GUR47_27100</name>
</gene>
<dbReference type="Pfam" id="PF00144">
    <property type="entry name" value="Beta-lactamase"/>
    <property type="match status" value="1"/>
</dbReference>
<name>A0A6B3QQC9_STRTE</name>
<feature type="domain" description="Beta-lactamase-related" evidence="1">
    <location>
        <begin position="63"/>
        <end position="383"/>
    </location>
</feature>
<dbReference type="SUPFAM" id="SSF56601">
    <property type="entry name" value="beta-lactamase/transpeptidase-like"/>
    <property type="match status" value="1"/>
</dbReference>
<protein>
    <submittedName>
        <fullName evidence="2">Beta-lactamase family protein</fullName>
    </submittedName>
</protein>
<dbReference type="InterPro" id="IPR001466">
    <property type="entry name" value="Beta-lactam-related"/>
</dbReference>
<reference evidence="2" key="1">
    <citation type="journal article" date="2020" name="Microorganisms">
        <title>Isolation, Genomic and Metabolomic Characterization of Streptomyces tendae VITAKN with Quorum Sensing Inhibitory Activity from Southern India.</title>
        <authorList>
            <person name="Ishaque N.M."/>
            <person name="Burgsdorf I."/>
            <person name="Limlingan Malit J.J."/>
            <person name="Saha S."/>
            <person name="Teta R."/>
            <person name="Ewe D."/>
            <person name="Kannabiran K."/>
            <person name="Hrouzek P."/>
            <person name="Steindler L."/>
            <person name="Costantino V."/>
            <person name="Saurav K."/>
        </authorList>
    </citation>
    <scope>NUCLEOTIDE SEQUENCE</scope>
    <source>
        <strain evidence="2">VITAKN</strain>
    </source>
</reference>
<accession>A0A6B3QQC9</accession>
<comment type="caution">
    <text evidence="2">The sequence shown here is derived from an EMBL/GenBank/DDBJ whole genome shotgun (WGS) entry which is preliminary data.</text>
</comment>
<dbReference type="PANTHER" id="PTHR46825:SF7">
    <property type="entry name" value="D-ALANYL-D-ALANINE CARBOXYPEPTIDASE"/>
    <property type="match status" value="1"/>
</dbReference>
<evidence type="ECO:0000313" key="2">
    <source>
        <dbReference type="EMBL" id="NEV90299.1"/>
    </source>
</evidence>
<organism evidence="2">
    <name type="scientific">Streptomyces tendae</name>
    <dbReference type="NCBI Taxonomy" id="1932"/>
    <lineage>
        <taxon>Bacteria</taxon>
        <taxon>Bacillati</taxon>
        <taxon>Actinomycetota</taxon>
        <taxon>Actinomycetes</taxon>
        <taxon>Kitasatosporales</taxon>
        <taxon>Streptomycetaceae</taxon>
        <taxon>Streptomyces</taxon>
    </lineage>
</organism>